<keyword evidence="2" id="KW-1185">Reference proteome</keyword>
<evidence type="ECO:0000313" key="1">
    <source>
        <dbReference type="EMBL" id="WDE96584.1"/>
    </source>
</evidence>
<name>A0ABY7VTE6_9BACT</name>
<sequence length="761" mass="87323">MNKALLTLLLVGLNIFAQNDLSQQWSFAEGLYKRGFYQDAAEEYQGLLTGGGTQIEKNALLRLIDCYEQTNQNPEEYINLYIDFETDINSRIVVQLKKAALLVQAKKHDEAEELYKEMLKLESIHHEHILYEYGRLLLELGKNQDAITIFTALSGKGKAEEKEVRIYAHYALASLCLEQQLYTTAEKHLLALTEMEKAHPLKSQAYILLIKLLATQERDAELIKAYTTLKNTDPNTPEINDLAIQYVLALIRAKKYDQARGELSLISNPTAEQKPWINYAFGICYYQLGFYKQAIKFFEQCSVLAQFDEAPKAFAYLIYSHIQLKDLTKALEQSKLFDASHPKSSLSAEIHYKNSLLALEKNTALLAIEELNIALKVYLPTWPNTHAAHQLLAQTLAREKRFNESAAIWLKLSRLSQDEKKNTAAFQAVENYLLAKNYDKAEEVLVRIQATDTQKFKKTSLEIEVNISKQKWDKAHKLILIALNQFPENENQGLLYMLQGRCFYLTKQLNEASSSLEKASSLILTPALLAQNLSLLAATYQIQEKNAKAAEVYKVIFTQKLNQELNWSQLQIQTISRLLELENHLDSSLIACESLMAKGNFYSLQKARVLLRKGNYTSSKENLSNIDTDKLDAKELCAYNSIEALIWIKEDKLDKANRTIETIKNIDQWHSGDLPRYLYTKAYYKFLKGQYEQCWKSSSRAYILFNDYQYSSQSLFLAIQSAVKLKRMDDAVKLTKELKKRFPVHSKKTNVANFISKNLTN</sequence>
<dbReference type="SUPFAM" id="SSF48452">
    <property type="entry name" value="TPR-like"/>
    <property type="match status" value="3"/>
</dbReference>
<dbReference type="InterPro" id="IPR011990">
    <property type="entry name" value="TPR-like_helical_dom_sf"/>
</dbReference>
<dbReference type="RefSeq" id="WP_274150649.1">
    <property type="nucleotide sequence ID" value="NZ_CP117811.1"/>
</dbReference>
<dbReference type="Proteomes" id="UP001214250">
    <property type="component" value="Chromosome 1"/>
</dbReference>
<dbReference type="EMBL" id="CP117811">
    <property type="protein sequence ID" value="WDE96584.1"/>
    <property type="molecule type" value="Genomic_DNA"/>
</dbReference>
<reference evidence="1 2" key="1">
    <citation type="submission" date="2023-02" db="EMBL/GenBank/DDBJ databases">
        <title>Genome sequence of Lentisphaera profundi SAORIC-696.</title>
        <authorList>
            <person name="Kim e."/>
            <person name="Cho J.-C."/>
            <person name="Choi A."/>
            <person name="Kang I."/>
        </authorList>
    </citation>
    <scope>NUCLEOTIDE SEQUENCE [LARGE SCALE GENOMIC DNA]</scope>
    <source>
        <strain evidence="1 2">SAORIC-696</strain>
    </source>
</reference>
<proteinExistence type="predicted"/>
<evidence type="ECO:0000313" key="2">
    <source>
        <dbReference type="Proteomes" id="UP001214250"/>
    </source>
</evidence>
<protein>
    <submittedName>
        <fullName evidence="1">Tetratricopeptide repeat protein</fullName>
    </submittedName>
</protein>
<organism evidence="1 2">
    <name type="scientific">Lentisphaera profundi</name>
    <dbReference type="NCBI Taxonomy" id="1658616"/>
    <lineage>
        <taxon>Bacteria</taxon>
        <taxon>Pseudomonadati</taxon>
        <taxon>Lentisphaerota</taxon>
        <taxon>Lentisphaeria</taxon>
        <taxon>Lentisphaerales</taxon>
        <taxon>Lentisphaeraceae</taxon>
        <taxon>Lentisphaera</taxon>
    </lineage>
</organism>
<dbReference type="InterPro" id="IPR019734">
    <property type="entry name" value="TPR_rpt"/>
</dbReference>
<gene>
    <name evidence="1" type="ORF">PQO03_01205</name>
</gene>
<accession>A0ABY7VTE6</accession>
<dbReference type="SMART" id="SM00028">
    <property type="entry name" value="TPR"/>
    <property type="match status" value="5"/>
</dbReference>
<dbReference type="Pfam" id="PF13432">
    <property type="entry name" value="TPR_16"/>
    <property type="match status" value="1"/>
</dbReference>
<dbReference type="Gene3D" id="1.25.40.10">
    <property type="entry name" value="Tetratricopeptide repeat domain"/>
    <property type="match status" value="4"/>
</dbReference>